<keyword evidence="7 11" id="KW-0630">Potassium</keyword>
<organism evidence="13 14">
    <name type="scientific">Actinoallomurus oryzae</name>
    <dbReference type="NCBI Taxonomy" id="502180"/>
    <lineage>
        <taxon>Bacteria</taxon>
        <taxon>Bacillati</taxon>
        <taxon>Actinomycetota</taxon>
        <taxon>Actinomycetes</taxon>
        <taxon>Streptosporangiales</taxon>
        <taxon>Thermomonosporaceae</taxon>
        <taxon>Actinoallomurus</taxon>
    </lineage>
</organism>
<keyword evidence="2 11" id="KW-1003">Cell membrane</keyword>
<sequence>MRLPSPVRRHLAALRALLVLTVILGIGYPVAIWAVAFLPGLHHRAEGSMVRTADGRVVGSRIVGQAFTDANGDPLKQYFQSRPSNAGDGYDPRSTGASNLGPEDVVDTLPDPALVKAGKEDENARISLLTQVCARSKAVGELEGVSGARPFCTPGGVGAVLALIGPRDRQGHVTHPARVVSLNEECGVVAKPFVAAYAGVRVECATYGEDYAKGEVVPVRGGAPAHPAVPADAVTAGGSGLDPHISPAYARLQAPRIAQTRGVPERQVLQVIEHNEDGRTLGFLGEPRVDVLTLNAELDQKYPYRA</sequence>
<evidence type="ECO:0000256" key="4">
    <source>
        <dbReference type="ARBA" id="ARBA00022692"/>
    </source>
</evidence>
<evidence type="ECO:0000256" key="8">
    <source>
        <dbReference type="ARBA" id="ARBA00022989"/>
    </source>
</evidence>
<protein>
    <recommendedName>
        <fullName evidence="11">Potassium-transporting ATPase KdpC subunit</fullName>
    </recommendedName>
    <alternativeName>
        <fullName evidence="11">ATP phosphohydrolase [potassium-transporting] C chain</fullName>
    </alternativeName>
    <alternativeName>
        <fullName evidence="11">Potassium-binding and translocating subunit C</fullName>
    </alternativeName>
    <alternativeName>
        <fullName evidence="11">Potassium-translocating ATPase C chain</fullName>
    </alternativeName>
</protein>
<evidence type="ECO:0000313" key="13">
    <source>
        <dbReference type="EMBL" id="GAA4514798.1"/>
    </source>
</evidence>
<evidence type="ECO:0000256" key="12">
    <source>
        <dbReference type="SAM" id="MobiDB-lite"/>
    </source>
</evidence>
<evidence type="ECO:0000313" key="14">
    <source>
        <dbReference type="Proteomes" id="UP001500503"/>
    </source>
</evidence>
<evidence type="ECO:0000256" key="7">
    <source>
        <dbReference type="ARBA" id="ARBA00022958"/>
    </source>
</evidence>
<feature type="region of interest" description="Disordered" evidence="12">
    <location>
        <begin position="80"/>
        <end position="103"/>
    </location>
</feature>
<dbReference type="Pfam" id="PF02669">
    <property type="entry name" value="KdpC"/>
    <property type="match status" value="2"/>
</dbReference>
<keyword evidence="1 11" id="KW-0813">Transport</keyword>
<keyword evidence="9 11" id="KW-0406">Ion transport</keyword>
<evidence type="ECO:0000256" key="1">
    <source>
        <dbReference type="ARBA" id="ARBA00022448"/>
    </source>
</evidence>
<dbReference type="InterPro" id="IPR003820">
    <property type="entry name" value="KdpC"/>
</dbReference>
<keyword evidence="4 11" id="KW-0812">Transmembrane</keyword>
<keyword evidence="10 11" id="KW-0472">Membrane</keyword>
<comment type="subcellular location">
    <subcellularLocation>
        <location evidence="11">Cell membrane</location>
        <topology evidence="11">Single-pass membrane protein</topology>
    </subcellularLocation>
</comment>
<keyword evidence="3 11" id="KW-0633">Potassium transport</keyword>
<dbReference type="PANTHER" id="PTHR30042:SF2">
    <property type="entry name" value="POTASSIUM-TRANSPORTING ATPASE KDPC SUBUNIT"/>
    <property type="match status" value="1"/>
</dbReference>
<dbReference type="RefSeq" id="WP_345473669.1">
    <property type="nucleotide sequence ID" value="NZ_BAABHF010000049.1"/>
</dbReference>
<evidence type="ECO:0000256" key="5">
    <source>
        <dbReference type="ARBA" id="ARBA00022741"/>
    </source>
</evidence>
<comment type="similarity">
    <text evidence="11">Belongs to the KdpC family.</text>
</comment>
<gene>
    <name evidence="11" type="primary">kdpC</name>
    <name evidence="13" type="ORF">GCM10023191_083830</name>
</gene>
<keyword evidence="8 11" id="KW-1133">Transmembrane helix</keyword>
<evidence type="ECO:0000256" key="11">
    <source>
        <dbReference type="HAMAP-Rule" id="MF_00276"/>
    </source>
</evidence>
<name>A0ABP8R0B3_9ACTN</name>
<comment type="function">
    <text evidence="11">Part of the high-affinity ATP-driven potassium transport (or Kdp) system, which catalyzes the hydrolysis of ATP coupled with the electrogenic transport of potassium into the cytoplasm. This subunit acts as a catalytic chaperone that increases the ATP-binding affinity of the ATP-hydrolyzing subunit KdpB by the formation of a transient KdpB/KdpC/ATP ternary complex.</text>
</comment>
<evidence type="ECO:0000256" key="9">
    <source>
        <dbReference type="ARBA" id="ARBA00023065"/>
    </source>
</evidence>
<reference evidence="14" key="1">
    <citation type="journal article" date="2019" name="Int. J. Syst. Evol. Microbiol.">
        <title>The Global Catalogue of Microorganisms (GCM) 10K type strain sequencing project: providing services to taxonomists for standard genome sequencing and annotation.</title>
        <authorList>
            <consortium name="The Broad Institute Genomics Platform"/>
            <consortium name="The Broad Institute Genome Sequencing Center for Infectious Disease"/>
            <person name="Wu L."/>
            <person name="Ma J."/>
        </authorList>
    </citation>
    <scope>NUCLEOTIDE SEQUENCE [LARGE SCALE GENOMIC DNA]</scope>
    <source>
        <strain evidence="14">JCM 17933</strain>
    </source>
</reference>
<comment type="caution">
    <text evidence="13">The sequence shown here is derived from an EMBL/GenBank/DDBJ whole genome shotgun (WGS) entry which is preliminary data.</text>
</comment>
<dbReference type="EMBL" id="BAABHF010000049">
    <property type="protein sequence ID" value="GAA4514798.1"/>
    <property type="molecule type" value="Genomic_DNA"/>
</dbReference>
<keyword evidence="5 11" id="KW-0547">Nucleotide-binding</keyword>
<proteinExistence type="inferred from homology"/>
<evidence type="ECO:0000256" key="2">
    <source>
        <dbReference type="ARBA" id="ARBA00022475"/>
    </source>
</evidence>
<comment type="subunit">
    <text evidence="11">The system is composed of three essential subunits: KdpA, KdpB and KdpC.</text>
</comment>
<dbReference type="PANTHER" id="PTHR30042">
    <property type="entry name" value="POTASSIUM-TRANSPORTING ATPASE C CHAIN"/>
    <property type="match status" value="1"/>
</dbReference>
<evidence type="ECO:0000256" key="6">
    <source>
        <dbReference type="ARBA" id="ARBA00022840"/>
    </source>
</evidence>
<feature type="transmembrane region" description="Helical" evidence="11">
    <location>
        <begin position="12"/>
        <end position="38"/>
    </location>
</feature>
<keyword evidence="6 11" id="KW-0067">ATP-binding</keyword>
<evidence type="ECO:0000256" key="3">
    <source>
        <dbReference type="ARBA" id="ARBA00022538"/>
    </source>
</evidence>
<accession>A0ABP8R0B3</accession>
<keyword evidence="14" id="KW-1185">Reference proteome</keyword>
<evidence type="ECO:0000256" key="10">
    <source>
        <dbReference type="ARBA" id="ARBA00023136"/>
    </source>
</evidence>
<dbReference type="Proteomes" id="UP001500503">
    <property type="component" value="Unassembled WGS sequence"/>
</dbReference>
<dbReference type="HAMAP" id="MF_00276">
    <property type="entry name" value="KdpC"/>
    <property type="match status" value="1"/>
</dbReference>